<name>A0A3D9LB98_9MICC</name>
<organism evidence="2 3">
    <name type="scientific">Citricoccus muralis</name>
    <dbReference type="NCBI Taxonomy" id="169134"/>
    <lineage>
        <taxon>Bacteria</taxon>
        <taxon>Bacillati</taxon>
        <taxon>Actinomycetota</taxon>
        <taxon>Actinomycetes</taxon>
        <taxon>Micrococcales</taxon>
        <taxon>Micrococcaceae</taxon>
        <taxon>Citricoccus</taxon>
    </lineage>
</organism>
<accession>A0A3D9LB98</accession>
<dbReference type="Proteomes" id="UP000256727">
    <property type="component" value="Unassembled WGS sequence"/>
</dbReference>
<protein>
    <submittedName>
        <fullName evidence="2">Uncharacterized protein</fullName>
    </submittedName>
</protein>
<dbReference type="AlphaFoldDB" id="A0A3D9LB98"/>
<comment type="caution">
    <text evidence="2">The sequence shown here is derived from an EMBL/GenBank/DDBJ whole genome shotgun (WGS) entry which is preliminary data.</text>
</comment>
<evidence type="ECO:0000313" key="3">
    <source>
        <dbReference type="Proteomes" id="UP000256727"/>
    </source>
</evidence>
<sequence>MIKKHRLLMRSAGGLVFWLGSSLVLLEPGSHLQAEGWSWPPPDASGVLLVSSLLAQSGEHQWLPGNTRSSCDWVPHSRVKGWLREVDALRNRPIPQHSVFSASQVTRLQCDMGNQRWTTRLTLATPGSSDCGARDYGVRDEEQVTTVVAPAERAMVRGAVKRYGERGTVSDRRGWAVLECPHRVDRTGDTAWAWHLVDDWVPGSPCTTGSARKERTVTGQSVPCQLRHEQLTAPMGRTVLEAPLWPTGLRQFAGHGDLCVHIVLPRERARWNGLFAGVRVLAARTAHLGVHVPPERGGFSLDPVVLMASWGRRGRDRLTAVLADAAACGVDLTPQQVRVEPPPVTRTTLRLPVPTGNARAWGLMSVAWFPLIGSGISVAAPAAARAEADRSKEISDGLGSSWLVDLFNAPPGGNSTDTRPIDAAPPRPAPPQEESP</sequence>
<keyword evidence="3" id="KW-1185">Reference proteome</keyword>
<feature type="compositionally biased region" description="Pro residues" evidence="1">
    <location>
        <begin position="423"/>
        <end position="436"/>
    </location>
</feature>
<evidence type="ECO:0000256" key="1">
    <source>
        <dbReference type="SAM" id="MobiDB-lite"/>
    </source>
</evidence>
<dbReference type="EMBL" id="QREH01000001">
    <property type="protein sequence ID" value="REE02954.1"/>
    <property type="molecule type" value="Genomic_DNA"/>
</dbReference>
<reference evidence="2 3" key="1">
    <citation type="submission" date="2018-07" db="EMBL/GenBank/DDBJ databases">
        <title>Sequencing the genomes of 1000 actinobacteria strains.</title>
        <authorList>
            <person name="Klenk H.-P."/>
        </authorList>
    </citation>
    <scope>NUCLEOTIDE SEQUENCE [LARGE SCALE GENOMIC DNA]</scope>
    <source>
        <strain evidence="2 3">DSM 14442</strain>
    </source>
</reference>
<feature type="region of interest" description="Disordered" evidence="1">
    <location>
        <begin position="405"/>
        <end position="436"/>
    </location>
</feature>
<gene>
    <name evidence="2" type="ORF">C8E99_0744</name>
</gene>
<proteinExistence type="predicted"/>
<dbReference type="OrthoDB" id="5121425at2"/>
<evidence type="ECO:0000313" key="2">
    <source>
        <dbReference type="EMBL" id="REE02954.1"/>
    </source>
</evidence>